<dbReference type="GO" id="GO:0042450">
    <property type="term" value="P:L-arginine biosynthetic process via ornithine"/>
    <property type="evidence" value="ECO:0007669"/>
    <property type="project" value="UniProtKB-UniRule"/>
</dbReference>
<evidence type="ECO:0000259" key="3">
    <source>
        <dbReference type="Pfam" id="PF00206"/>
    </source>
</evidence>
<reference evidence="5 6" key="1">
    <citation type="journal article" date="2012" name="Environ. Microbiol.">
        <title>The genome of the ammonia-oxidizing Candidatus Nitrososphaera gargensis: insights into metabolic versatility and environmental adaptations.</title>
        <authorList>
            <person name="Spang A."/>
            <person name="Poehlein A."/>
            <person name="Offre P."/>
            <person name="Zumbragel S."/>
            <person name="Haider S."/>
            <person name="Rychlik N."/>
            <person name="Nowka B."/>
            <person name="Schmeisser C."/>
            <person name="Lebedeva E.V."/>
            <person name="Rattei T."/>
            <person name="Bohm C."/>
            <person name="Schmid M."/>
            <person name="Galushko A."/>
            <person name="Hatzenpichler R."/>
            <person name="Weinmaier T."/>
            <person name="Daniel R."/>
            <person name="Schleper C."/>
            <person name="Spieck E."/>
            <person name="Streit W."/>
            <person name="Wagner M."/>
        </authorList>
    </citation>
    <scope>NUCLEOTIDE SEQUENCE [LARGE SCALE GENOMIC DNA]</scope>
    <source>
        <strain evidence="6">Ga9.2</strain>
    </source>
</reference>
<dbReference type="FunCoup" id="K0IF38">
    <property type="interactions" value="197"/>
</dbReference>
<comment type="subcellular location">
    <subcellularLocation>
        <location evidence="1">Cytoplasm</location>
    </subcellularLocation>
</comment>
<comment type="pathway">
    <text evidence="1">Amino-acid biosynthesis; L-arginine biosynthesis; L-arginine from L-ornithine and carbamoyl phosphate: step 3/3.</text>
</comment>
<comment type="similarity">
    <text evidence="1">Belongs to the lyase 1 family. Argininosuccinate lyase subfamily.</text>
</comment>
<evidence type="ECO:0000256" key="1">
    <source>
        <dbReference type="HAMAP-Rule" id="MF_00006"/>
    </source>
</evidence>
<accession>K0IF38</accession>
<dbReference type="InterPro" id="IPR024083">
    <property type="entry name" value="Fumarase/histidase_N"/>
</dbReference>
<dbReference type="FunFam" id="1.20.200.10:FF:000015">
    <property type="entry name" value="argininosuccinate lyase isoform X2"/>
    <property type="match status" value="1"/>
</dbReference>
<comment type="catalytic activity">
    <reaction evidence="1">
        <text>2-(N(omega)-L-arginino)succinate = fumarate + L-arginine</text>
        <dbReference type="Rhea" id="RHEA:24020"/>
        <dbReference type="ChEBI" id="CHEBI:29806"/>
        <dbReference type="ChEBI" id="CHEBI:32682"/>
        <dbReference type="ChEBI" id="CHEBI:57472"/>
        <dbReference type="EC" id="4.3.2.1"/>
    </reaction>
</comment>
<dbReference type="InterPro" id="IPR022761">
    <property type="entry name" value="Fumarate_lyase_N"/>
</dbReference>
<dbReference type="UniPathway" id="UPA00068">
    <property type="reaction ID" value="UER00114"/>
</dbReference>
<evidence type="ECO:0000313" key="5">
    <source>
        <dbReference type="EMBL" id="AFU58395.1"/>
    </source>
</evidence>
<keyword evidence="6" id="KW-1185">Reference proteome</keyword>
<keyword evidence="1 5" id="KW-0456">Lyase</keyword>
<dbReference type="PRINTS" id="PR00149">
    <property type="entry name" value="FUMRATELYASE"/>
</dbReference>
<evidence type="ECO:0000256" key="2">
    <source>
        <dbReference type="NCBIfam" id="TIGR00838"/>
    </source>
</evidence>
<dbReference type="CDD" id="cd01359">
    <property type="entry name" value="Argininosuccinate_lyase"/>
    <property type="match status" value="1"/>
</dbReference>
<dbReference type="HOGENOM" id="CLU_027272_3_4_2"/>
<dbReference type="HAMAP" id="MF_00006">
    <property type="entry name" value="Arg_succ_lyase"/>
    <property type="match status" value="1"/>
</dbReference>
<dbReference type="PANTHER" id="PTHR43814">
    <property type="entry name" value="ARGININOSUCCINATE LYASE"/>
    <property type="match status" value="1"/>
</dbReference>
<dbReference type="InterPro" id="IPR009049">
    <property type="entry name" value="Argininosuccinate_lyase"/>
</dbReference>
<dbReference type="EC" id="4.3.2.1" evidence="1 2"/>
<dbReference type="GO" id="GO:0004056">
    <property type="term" value="F:argininosuccinate lyase activity"/>
    <property type="evidence" value="ECO:0007669"/>
    <property type="project" value="UniProtKB-UniRule"/>
</dbReference>
<dbReference type="Gene3D" id="1.20.200.10">
    <property type="entry name" value="Fumarase/aspartase (Central domain)"/>
    <property type="match status" value="1"/>
</dbReference>
<keyword evidence="1" id="KW-0028">Amino-acid biosynthesis</keyword>
<dbReference type="PANTHER" id="PTHR43814:SF1">
    <property type="entry name" value="ARGININOSUCCINATE LYASE"/>
    <property type="match status" value="1"/>
</dbReference>
<dbReference type="NCBIfam" id="TIGR00838">
    <property type="entry name" value="argH"/>
    <property type="match status" value="1"/>
</dbReference>
<dbReference type="PRINTS" id="PR00145">
    <property type="entry name" value="ARGSUCLYASE"/>
</dbReference>
<dbReference type="InterPro" id="IPR008948">
    <property type="entry name" value="L-Aspartase-like"/>
</dbReference>
<feature type="domain" description="Argininosuccinate lyase C-terminal" evidence="4">
    <location>
        <begin position="377"/>
        <end position="427"/>
    </location>
</feature>
<feature type="domain" description="Fumarate lyase N-terminal" evidence="3">
    <location>
        <begin position="40"/>
        <end position="311"/>
    </location>
</feature>
<organism evidence="5 6">
    <name type="scientific">Nitrososphaera gargensis (strain Ga9.2)</name>
    <dbReference type="NCBI Taxonomy" id="1237085"/>
    <lineage>
        <taxon>Archaea</taxon>
        <taxon>Nitrososphaerota</taxon>
        <taxon>Nitrososphaeria</taxon>
        <taxon>Nitrososphaerales</taxon>
        <taxon>Nitrososphaeraceae</taxon>
        <taxon>Nitrososphaera</taxon>
    </lineage>
</organism>
<dbReference type="InterPro" id="IPR000362">
    <property type="entry name" value="Fumarate_lyase_fam"/>
</dbReference>
<dbReference type="Pfam" id="PF14698">
    <property type="entry name" value="ASL_C2"/>
    <property type="match status" value="1"/>
</dbReference>
<keyword evidence="1" id="KW-0963">Cytoplasm</keyword>
<evidence type="ECO:0000313" key="6">
    <source>
        <dbReference type="Proteomes" id="UP000008037"/>
    </source>
</evidence>
<dbReference type="Gene3D" id="1.10.40.30">
    <property type="entry name" value="Fumarase/aspartase (C-terminal domain)"/>
    <property type="match status" value="1"/>
</dbReference>
<dbReference type="Pfam" id="PF00206">
    <property type="entry name" value="Lyase_1"/>
    <property type="match status" value="1"/>
</dbReference>
<gene>
    <name evidence="1 5" type="primary">argH</name>
    <name evidence="5" type="ordered locus">Ngar_c14590</name>
</gene>
<dbReference type="PATRIC" id="fig|1237085.11.peg.1423"/>
<protein>
    <recommendedName>
        <fullName evidence="1 2">Argininosuccinate lyase</fullName>
        <shortName evidence="1">ASAL</shortName>
        <ecNumber evidence="1 2">4.3.2.1</ecNumber>
    </recommendedName>
    <alternativeName>
        <fullName evidence="1">Arginosuccinase</fullName>
    </alternativeName>
</protein>
<dbReference type="AlphaFoldDB" id="K0IF38"/>
<evidence type="ECO:0000259" key="4">
    <source>
        <dbReference type="Pfam" id="PF14698"/>
    </source>
</evidence>
<dbReference type="InterPro" id="IPR029419">
    <property type="entry name" value="Arg_succ_lyase_C"/>
</dbReference>
<sequence length="512" mass="57077">MLLYNLKIKRPRCTLLYMYRSRPKDKLDDHVLRFLSSMQHDQSILYYDILGSEAHSIMLHEMGHLTSGELKKILSALEDAKKNPDRIETEGYEDIHEALEAFVIKRAGMDAGGKMHTARSRNDQVVLDIRMKIRDDINEICTALASLIEGLVEKAKETKQAAMPMYTHLQQAQIGTFSHFLLSYAYALMRDMERLYLVYQRVNQSPLGACAIGGSSISIDRKRTAVLLGFDSIVRNSIDATSSRDAFLEYAATLAILTSTLGRIAEDFIIWSTSEFGYIELADRYSSTSSAMPQKKNPDPLELTRAKAAIVASNLVSMLGIVKALPSGYSRDLQDVKPPLLGASAITLDTIRVIDGAARSLKVNKEKMCRAASTSYAIALDIAEQLVMKNKMPFRAAHKIVGALVNRAASMDNLPLAKLQLSDVTSVLKTQKAGVSIKPDEMMKIIKEMTPEKSLQVRKSTGSPNLQEQQEMIESLSQGVSNYKVGIQKRTKMVQGSFDNLNRIVRKYLQQS</sequence>
<name>K0IF38_NITGG</name>
<dbReference type="SUPFAM" id="SSF48557">
    <property type="entry name" value="L-aspartase-like"/>
    <property type="match status" value="1"/>
</dbReference>
<dbReference type="Proteomes" id="UP000008037">
    <property type="component" value="Chromosome"/>
</dbReference>
<dbReference type="STRING" id="1237085.Ngar_c14590"/>
<dbReference type="KEGG" id="nga:Ngar_c14590"/>
<dbReference type="InParanoid" id="K0IF38"/>
<keyword evidence="1" id="KW-0055">Arginine biosynthesis</keyword>
<dbReference type="GO" id="GO:0005829">
    <property type="term" value="C:cytosol"/>
    <property type="evidence" value="ECO:0007669"/>
    <property type="project" value="TreeGrafter"/>
</dbReference>
<proteinExistence type="inferred from homology"/>
<dbReference type="EMBL" id="CP002408">
    <property type="protein sequence ID" value="AFU58395.1"/>
    <property type="molecule type" value="Genomic_DNA"/>
</dbReference>
<dbReference type="Gene3D" id="1.10.275.10">
    <property type="entry name" value="Fumarase/aspartase (N-terminal domain)"/>
    <property type="match status" value="1"/>
</dbReference>